<dbReference type="GO" id="GO:0008526">
    <property type="term" value="F:phosphatidylinositol transfer activity"/>
    <property type="evidence" value="ECO:0007669"/>
    <property type="project" value="UniProtKB-ARBA"/>
</dbReference>
<evidence type="ECO:0000313" key="3">
    <source>
        <dbReference type="Proteomes" id="UP000708208"/>
    </source>
</evidence>
<dbReference type="GO" id="GO:0071944">
    <property type="term" value="C:cell periphery"/>
    <property type="evidence" value="ECO:0007669"/>
    <property type="project" value="UniProtKB-ARBA"/>
</dbReference>
<feature type="domain" description="Phosphatidylinositol transfer protein N-terminal" evidence="1">
    <location>
        <begin position="1"/>
        <end position="235"/>
    </location>
</feature>
<dbReference type="GO" id="GO:0005737">
    <property type="term" value="C:cytoplasm"/>
    <property type="evidence" value="ECO:0007669"/>
    <property type="project" value="TreeGrafter"/>
</dbReference>
<keyword evidence="3" id="KW-1185">Reference proteome</keyword>
<dbReference type="InterPro" id="IPR001666">
    <property type="entry name" value="PI_transfer"/>
</dbReference>
<dbReference type="GO" id="GO:0035091">
    <property type="term" value="F:phosphatidylinositol binding"/>
    <property type="evidence" value="ECO:0007669"/>
    <property type="project" value="TreeGrafter"/>
</dbReference>
<dbReference type="PANTHER" id="PTHR10658:SF54">
    <property type="entry name" value="CYTOPLASMIC PHOSPHATIDYLINOSITOL TRANSFER PROTEIN 1"/>
    <property type="match status" value="1"/>
</dbReference>
<name>A0A8J2J836_9HEXA</name>
<reference evidence="2" key="1">
    <citation type="submission" date="2021-06" db="EMBL/GenBank/DDBJ databases">
        <authorList>
            <person name="Hodson N. C."/>
            <person name="Mongue J. A."/>
            <person name="Jaron S. K."/>
        </authorList>
    </citation>
    <scope>NUCLEOTIDE SEQUENCE</scope>
</reference>
<dbReference type="Proteomes" id="UP000708208">
    <property type="component" value="Unassembled WGS sequence"/>
</dbReference>
<gene>
    <name evidence="2" type="ORF">AFUS01_LOCUS5105</name>
</gene>
<dbReference type="AlphaFoldDB" id="A0A8J2J836"/>
<dbReference type="EMBL" id="CAJVCH010032369">
    <property type="protein sequence ID" value="CAG7711637.1"/>
    <property type="molecule type" value="Genomic_DNA"/>
</dbReference>
<dbReference type="InterPro" id="IPR055261">
    <property type="entry name" value="PI_transfer_N"/>
</dbReference>
<dbReference type="FunFam" id="3.30.530.20:FF:000028">
    <property type="entry name" value="Phosphatidylinositol transfer protein 5"/>
    <property type="match status" value="1"/>
</dbReference>
<accession>A0A8J2J836</accession>
<organism evidence="2 3">
    <name type="scientific">Allacma fusca</name>
    <dbReference type="NCBI Taxonomy" id="39272"/>
    <lineage>
        <taxon>Eukaryota</taxon>
        <taxon>Metazoa</taxon>
        <taxon>Ecdysozoa</taxon>
        <taxon>Arthropoda</taxon>
        <taxon>Hexapoda</taxon>
        <taxon>Collembola</taxon>
        <taxon>Symphypleona</taxon>
        <taxon>Sminthuridae</taxon>
        <taxon>Allacma</taxon>
    </lineage>
</organism>
<dbReference type="OrthoDB" id="10053061at2759"/>
<evidence type="ECO:0000313" key="2">
    <source>
        <dbReference type="EMBL" id="CAG7711637.1"/>
    </source>
</evidence>
<sequence>MPITAEEYQIGQLFMIAKHSHEQSDAGEGVEVILNVPHTDPVHGEGRYTEKQIHLSSRLPDWLQSFIPRLFCVTEKAWNYYPYTETEYTCSFLPKFNIFIKTKYENNSGTTENCLGLSPEELANRIVEHVDIVYDEVAPKHYKETEDPKFFKSKKTNRGPLINGWQETFESIMCIYKLVNVSFEVWGLQTKVEDYAHKAIRDILLLGHRQAFAWIDEWYGMTIEDVREYEVKMQEETNKKVLKRSEAVEISQDAGAGAIEVEEGNDEEGNPICKNLKEKAFKDAEKEKDNNEGSLFLDMSKYEDDYHMPKPQSKTGSVGKSILVESNIFKIDIQHGEDHVFVYAVYFDLEEVLEYRKLSVESVRARIGNTYLYDGTFLYSLGKLPKCVMKFRIPHPMKPEIVLKFKVMYRSKSKLGKCQGLLKHLITTLPEFLGCKPHHRIFYSPGICKKVPNSDIEVYGAYRLRVAQAELSPTIIVDVIHCLQRGRTIANMFTTFNGQLEDKLLKLKNYCLGKFAADIAHNVVVKVGDVYMKDIAIPWLKVWTKSHPEKKLPNRCEECLTVSSSSYSLLVNRNGVTPSSSEKTNITKFTKVSPNVRVKCIQRFVEAVHGNIECTDFLRQWKIILNPKPVTVRARVIPSPCVSFGGEVQIQNSRLFWNPKEDAPTKMVLDPIELHTWSLFCLENVVPLAQKLLASLFFESKSLGVIIGRGSLEIVKMKHRRPLVSLLAEKMLRKINAGTRFVIVILPNTSGAFEAKEVYSQLKKICMEVLYPGWCVN</sequence>
<proteinExistence type="predicted"/>
<dbReference type="PANTHER" id="PTHR10658">
    <property type="entry name" value="PHOSPHATIDYLINOSITOL TRANSFER PROTEIN"/>
    <property type="match status" value="1"/>
</dbReference>
<protein>
    <recommendedName>
        <fullName evidence="1">Phosphatidylinositol transfer protein N-terminal domain-containing protein</fullName>
    </recommendedName>
</protein>
<evidence type="ECO:0000259" key="1">
    <source>
        <dbReference type="Pfam" id="PF02121"/>
    </source>
</evidence>
<dbReference type="Pfam" id="PF02121">
    <property type="entry name" value="IP_trans"/>
    <property type="match status" value="1"/>
</dbReference>
<comment type="caution">
    <text evidence="2">The sequence shown here is derived from an EMBL/GenBank/DDBJ whole genome shotgun (WGS) entry which is preliminary data.</text>
</comment>